<proteinExistence type="predicted"/>
<evidence type="ECO:0000313" key="2">
    <source>
        <dbReference type="Proteomes" id="UP000324222"/>
    </source>
</evidence>
<evidence type="ECO:0000313" key="1">
    <source>
        <dbReference type="EMBL" id="MPC57022.1"/>
    </source>
</evidence>
<keyword evidence="2" id="KW-1185">Reference proteome</keyword>
<comment type="caution">
    <text evidence="1">The sequence shown here is derived from an EMBL/GenBank/DDBJ whole genome shotgun (WGS) entry which is preliminary data.</text>
</comment>
<organism evidence="1 2">
    <name type="scientific">Portunus trituberculatus</name>
    <name type="common">Swimming crab</name>
    <name type="synonym">Neptunus trituberculatus</name>
    <dbReference type="NCBI Taxonomy" id="210409"/>
    <lineage>
        <taxon>Eukaryota</taxon>
        <taxon>Metazoa</taxon>
        <taxon>Ecdysozoa</taxon>
        <taxon>Arthropoda</taxon>
        <taxon>Crustacea</taxon>
        <taxon>Multicrustacea</taxon>
        <taxon>Malacostraca</taxon>
        <taxon>Eumalacostraca</taxon>
        <taxon>Eucarida</taxon>
        <taxon>Decapoda</taxon>
        <taxon>Pleocyemata</taxon>
        <taxon>Brachyura</taxon>
        <taxon>Eubrachyura</taxon>
        <taxon>Portunoidea</taxon>
        <taxon>Portunidae</taxon>
        <taxon>Portuninae</taxon>
        <taxon>Portunus</taxon>
    </lineage>
</organism>
<dbReference type="Proteomes" id="UP000324222">
    <property type="component" value="Unassembled WGS sequence"/>
</dbReference>
<dbReference type="EMBL" id="VSRR010014436">
    <property type="protein sequence ID" value="MPC57022.1"/>
    <property type="molecule type" value="Genomic_DNA"/>
</dbReference>
<accession>A0A5B7GDK4</accession>
<sequence length="34" mass="3916">MFGISPNSQKYEIAKLMDSSPGWLVKGEKSQSWW</sequence>
<gene>
    <name evidence="1" type="ORF">E2C01_050990</name>
</gene>
<dbReference type="AlphaFoldDB" id="A0A5B7GDK4"/>
<protein>
    <submittedName>
        <fullName evidence="1">Uncharacterized protein</fullName>
    </submittedName>
</protein>
<name>A0A5B7GDK4_PORTR</name>
<reference evidence="1 2" key="1">
    <citation type="submission" date="2019-05" db="EMBL/GenBank/DDBJ databases">
        <title>Another draft genome of Portunus trituberculatus and its Hox gene families provides insights of decapod evolution.</title>
        <authorList>
            <person name="Jeong J.-H."/>
            <person name="Song I."/>
            <person name="Kim S."/>
            <person name="Choi T."/>
            <person name="Kim D."/>
            <person name="Ryu S."/>
            <person name="Kim W."/>
        </authorList>
    </citation>
    <scope>NUCLEOTIDE SEQUENCE [LARGE SCALE GENOMIC DNA]</scope>
    <source>
        <tissue evidence="1">Muscle</tissue>
    </source>
</reference>